<feature type="compositionally biased region" description="Low complexity" evidence="1">
    <location>
        <begin position="33"/>
        <end position="42"/>
    </location>
</feature>
<feature type="compositionally biased region" description="Low complexity" evidence="1">
    <location>
        <begin position="103"/>
        <end position="118"/>
    </location>
</feature>
<evidence type="ECO:0000256" key="1">
    <source>
        <dbReference type="SAM" id="MobiDB-lite"/>
    </source>
</evidence>
<accession>A0A5C3ER48</accession>
<dbReference type="Proteomes" id="UP000323386">
    <property type="component" value="Unassembled WGS sequence"/>
</dbReference>
<feature type="region of interest" description="Disordered" evidence="1">
    <location>
        <begin position="1"/>
        <end position="86"/>
    </location>
</feature>
<reference evidence="2 3" key="1">
    <citation type="submission" date="2018-03" db="EMBL/GenBank/DDBJ databases">
        <authorList>
            <person name="Guldener U."/>
        </authorList>
    </citation>
    <scope>NUCLEOTIDE SEQUENCE [LARGE SCALE GENOMIC DNA]</scope>
    <source>
        <strain evidence="2 3">DAOM196992</strain>
    </source>
</reference>
<feature type="compositionally biased region" description="Low complexity" evidence="1">
    <location>
        <begin position="1"/>
        <end position="21"/>
    </location>
</feature>
<feature type="region of interest" description="Disordered" evidence="1">
    <location>
        <begin position="103"/>
        <end position="162"/>
    </location>
</feature>
<gene>
    <name evidence="2" type="ORF">PSFLO_00264</name>
</gene>
<organism evidence="2 3">
    <name type="scientific">Pseudozyma flocculosa</name>
    <dbReference type="NCBI Taxonomy" id="84751"/>
    <lineage>
        <taxon>Eukaryota</taxon>
        <taxon>Fungi</taxon>
        <taxon>Dikarya</taxon>
        <taxon>Basidiomycota</taxon>
        <taxon>Ustilaginomycotina</taxon>
        <taxon>Ustilaginomycetes</taxon>
        <taxon>Ustilaginales</taxon>
        <taxon>Ustilaginaceae</taxon>
        <taxon>Pseudozyma</taxon>
    </lineage>
</organism>
<feature type="compositionally biased region" description="Low complexity" evidence="1">
    <location>
        <begin position="53"/>
        <end position="63"/>
    </location>
</feature>
<evidence type="ECO:0000313" key="2">
    <source>
        <dbReference type="EMBL" id="SPO34793.1"/>
    </source>
</evidence>
<name>A0A5C3ER48_9BASI</name>
<dbReference type="EMBL" id="OOIP01000001">
    <property type="protein sequence ID" value="SPO34793.1"/>
    <property type="molecule type" value="Genomic_DNA"/>
</dbReference>
<dbReference type="AlphaFoldDB" id="A0A5C3ER48"/>
<keyword evidence="3" id="KW-1185">Reference proteome</keyword>
<sequence length="250" mass="25911">MLYSTSPSSSSAASSSGRSSPEAQPHDGGSGSGRSATTTASSFLPPFFMSSKQPLAPQLQQPLRTPSSLDSAAPPPRRTSFGTALGPGGKLSALSALGFFPTSSTLSTSPPSSSASSLVKPEFGPRSASSPAAKGAASELGSAGSSSSPQPSKAAPPRRHMCFPDGMGGTITTLSEHHIDHRRPLSRHPLMLLARFAVTIKPQVLTHVYRLVSVPCNPKSSHSSLPLPCREADWMCWTARLGPRQPQGKG</sequence>
<protein>
    <submittedName>
        <fullName evidence="2">Uncharacterized protein</fullName>
    </submittedName>
</protein>
<feature type="compositionally biased region" description="Low complexity" evidence="1">
    <location>
        <begin position="127"/>
        <end position="155"/>
    </location>
</feature>
<proteinExistence type="predicted"/>
<evidence type="ECO:0000313" key="3">
    <source>
        <dbReference type="Proteomes" id="UP000323386"/>
    </source>
</evidence>